<dbReference type="InterPro" id="IPR011990">
    <property type="entry name" value="TPR-like_helical_dom_sf"/>
</dbReference>
<dbReference type="Pfam" id="PF12771">
    <property type="entry name" value="SusD-like_2"/>
    <property type="match status" value="1"/>
</dbReference>
<keyword evidence="1" id="KW-0732">Signal</keyword>
<sequence>MKKIYTLSLLALSLGFGACKKGYFDINTNPNNATSATPGLILTNALNTTARNTTGSYEFYRFAAPWIGYWNFSGGVSGFLEERSYNITSNYAGATNTWANLYDNLEDYQYLEQQGKALNKPYFVAFAKTMKAFDFQYLVDFYGDIPYTQALQSTAVIRPKYDKDLAVYEELAKQLDTAAALCKANLGKVASGDVSFDIVYAGDLAKWGKLANTIKLRLLLRQSEIAGRTDYIKSEIAKINANGLGYINANETANVQPGYLNSDGKLNPFYASFGYTAASTKTLQGGHQYYLAAEYSLNFYQNNGDPRLGRFYTTINEGAGTTYVGHPFGPTATDAEKPQFISAIGPGLVSWPSDASKPQPLITDFESLFLQAEAAQRGLISGSAEALYKSAVTQSFIALDLTAADATTYLSTQAVADWSDASNAGTGTSAEGTSYDKKIILIIKQKWASLNGFNDIESWCDYRRLGLPADIPISNNPTATTRKIPVRMPYPQSEYNYNPQNVAAEGAISQFTSRVFWDVK</sequence>
<dbReference type="EMBL" id="CP051682">
    <property type="protein sequence ID" value="QJD97260.1"/>
    <property type="molecule type" value="Genomic_DNA"/>
</dbReference>
<protein>
    <submittedName>
        <fullName evidence="2">SusD/RagB family nutrient-binding outer membrane lipoprotein</fullName>
    </submittedName>
</protein>
<dbReference type="AlphaFoldDB" id="A0A7L5E1J5"/>
<keyword evidence="2" id="KW-0449">Lipoprotein</keyword>
<dbReference type="KEGG" id="mrob:HH214_15975"/>
<reference evidence="2 3" key="1">
    <citation type="submission" date="2020-04" db="EMBL/GenBank/DDBJ databases">
        <title>Genome sequencing of novel species.</title>
        <authorList>
            <person name="Heo J."/>
            <person name="Kim S.-J."/>
            <person name="Kim J.-S."/>
            <person name="Hong S.-B."/>
            <person name="Kwon S.-W."/>
        </authorList>
    </citation>
    <scope>NUCLEOTIDE SEQUENCE [LARGE SCALE GENOMIC DNA]</scope>
    <source>
        <strain evidence="2 3">F39-2</strain>
    </source>
</reference>
<dbReference type="SUPFAM" id="SSF48452">
    <property type="entry name" value="TPR-like"/>
    <property type="match status" value="1"/>
</dbReference>
<keyword evidence="3" id="KW-1185">Reference proteome</keyword>
<dbReference type="RefSeq" id="WP_169609283.1">
    <property type="nucleotide sequence ID" value="NZ_CP051682.1"/>
</dbReference>
<evidence type="ECO:0000313" key="3">
    <source>
        <dbReference type="Proteomes" id="UP000503278"/>
    </source>
</evidence>
<proteinExistence type="predicted"/>
<gene>
    <name evidence="2" type="ORF">HH214_15975</name>
</gene>
<evidence type="ECO:0000256" key="1">
    <source>
        <dbReference type="SAM" id="SignalP"/>
    </source>
</evidence>
<name>A0A7L5E1J5_9SPHI</name>
<dbReference type="Proteomes" id="UP000503278">
    <property type="component" value="Chromosome"/>
</dbReference>
<accession>A0A7L5E1J5</accession>
<feature type="signal peptide" evidence="1">
    <location>
        <begin position="1"/>
        <end position="18"/>
    </location>
</feature>
<evidence type="ECO:0000313" key="2">
    <source>
        <dbReference type="EMBL" id="QJD97260.1"/>
    </source>
</evidence>
<dbReference type="PROSITE" id="PS51257">
    <property type="entry name" value="PROKAR_LIPOPROTEIN"/>
    <property type="match status" value="1"/>
</dbReference>
<dbReference type="Gene3D" id="1.25.40.390">
    <property type="match status" value="1"/>
</dbReference>
<feature type="chain" id="PRO_5029588680" evidence="1">
    <location>
        <begin position="19"/>
        <end position="520"/>
    </location>
</feature>
<dbReference type="InterPro" id="IPR041662">
    <property type="entry name" value="SusD-like_2"/>
</dbReference>
<organism evidence="2 3">
    <name type="scientific">Mucilaginibacter robiniae</name>
    <dbReference type="NCBI Taxonomy" id="2728022"/>
    <lineage>
        <taxon>Bacteria</taxon>
        <taxon>Pseudomonadati</taxon>
        <taxon>Bacteroidota</taxon>
        <taxon>Sphingobacteriia</taxon>
        <taxon>Sphingobacteriales</taxon>
        <taxon>Sphingobacteriaceae</taxon>
        <taxon>Mucilaginibacter</taxon>
    </lineage>
</organism>